<protein>
    <submittedName>
        <fullName evidence="4">RRM domain-containing protein</fullName>
    </submittedName>
</protein>
<dbReference type="EMBL" id="UZAM01006632">
    <property type="protein sequence ID" value="VDO92226.1"/>
    <property type="molecule type" value="Genomic_DNA"/>
</dbReference>
<feature type="region of interest" description="Disordered" evidence="1">
    <location>
        <begin position="92"/>
        <end position="163"/>
    </location>
</feature>
<keyword evidence="3" id="KW-1185">Reference proteome</keyword>
<dbReference type="Proteomes" id="UP000270296">
    <property type="component" value="Unassembled WGS sequence"/>
</dbReference>
<feature type="compositionally biased region" description="Basic and acidic residues" evidence="1">
    <location>
        <begin position="144"/>
        <end position="156"/>
    </location>
</feature>
<sequence length="163" mass="18470">MYNNRYNLEISNSQRNARISKLVPGRWEHVLEEFFRRCGAVPFSFSAFSEARIYVRGWDSQARHELFTVYDMSVGWATGTQRSLRRGAGWCLQEAKREKQPERPSSSSSTNESVATHARSIADGDGWRENGSSRAAVVPGTTWHDADDRPTDRPTTGEELSTQ</sequence>
<reference evidence="2 3" key="2">
    <citation type="submission" date="2018-11" db="EMBL/GenBank/DDBJ databases">
        <authorList>
            <consortium name="Pathogen Informatics"/>
        </authorList>
    </citation>
    <scope>NUCLEOTIDE SEQUENCE [LARGE SCALE GENOMIC DNA]</scope>
</reference>
<dbReference type="AlphaFoldDB" id="A0A183IB22"/>
<evidence type="ECO:0000313" key="2">
    <source>
        <dbReference type="EMBL" id="VDO92226.1"/>
    </source>
</evidence>
<evidence type="ECO:0000313" key="4">
    <source>
        <dbReference type="WBParaSite" id="SBAD_0000083901-mRNA-1"/>
    </source>
</evidence>
<dbReference type="WBParaSite" id="SBAD_0000083901-mRNA-1">
    <property type="protein sequence ID" value="SBAD_0000083901-mRNA-1"/>
    <property type="gene ID" value="SBAD_0000083901"/>
</dbReference>
<proteinExistence type="predicted"/>
<reference evidence="4" key="1">
    <citation type="submission" date="2016-06" db="UniProtKB">
        <authorList>
            <consortium name="WormBaseParasite"/>
        </authorList>
    </citation>
    <scope>IDENTIFICATION</scope>
</reference>
<organism evidence="4">
    <name type="scientific">Soboliphyme baturini</name>
    <dbReference type="NCBI Taxonomy" id="241478"/>
    <lineage>
        <taxon>Eukaryota</taxon>
        <taxon>Metazoa</taxon>
        <taxon>Ecdysozoa</taxon>
        <taxon>Nematoda</taxon>
        <taxon>Enoplea</taxon>
        <taxon>Dorylaimia</taxon>
        <taxon>Dioctophymatida</taxon>
        <taxon>Dioctophymatoidea</taxon>
        <taxon>Soboliphymatidae</taxon>
        <taxon>Soboliphyme</taxon>
    </lineage>
</organism>
<evidence type="ECO:0000256" key="1">
    <source>
        <dbReference type="SAM" id="MobiDB-lite"/>
    </source>
</evidence>
<gene>
    <name evidence="2" type="ORF">SBAD_LOCUS816</name>
</gene>
<name>A0A183IB22_9BILA</name>
<evidence type="ECO:0000313" key="3">
    <source>
        <dbReference type="Proteomes" id="UP000270296"/>
    </source>
</evidence>
<accession>A0A183IB22</accession>